<dbReference type="GO" id="GO:0140647">
    <property type="term" value="P:P450-containing electron transport chain"/>
    <property type="evidence" value="ECO:0007669"/>
    <property type="project" value="InterPro"/>
</dbReference>
<evidence type="ECO:0000256" key="2">
    <source>
        <dbReference type="ARBA" id="ARBA00022714"/>
    </source>
</evidence>
<dbReference type="SUPFAM" id="SSF54292">
    <property type="entry name" value="2Fe-2S ferredoxin-like"/>
    <property type="match status" value="1"/>
</dbReference>
<evidence type="ECO:0000256" key="4">
    <source>
        <dbReference type="ARBA" id="ARBA00023004"/>
    </source>
</evidence>
<dbReference type="Proteomes" id="UP000887572">
    <property type="component" value="Unplaced"/>
</dbReference>
<keyword evidence="4" id="KW-0408">Iron</keyword>
<dbReference type="InterPro" id="IPR012675">
    <property type="entry name" value="Beta-grasp_dom_sf"/>
</dbReference>
<dbReference type="GO" id="GO:0005739">
    <property type="term" value="C:mitochondrion"/>
    <property type="evidence" value="ECO:0007669"/>
    <property type="project" value="TreeGrafter"/>
</dbReference>
<dbReference type="AlphaFoldDB" id="A0A914HGG3"/>
<dbReference type="InterPro" id="IPR001041">
    <property type="entry name" value="2Fe-2S_ferredoxin-type"/>
</dbReference>
<dbReference type="Pfam" id="PF00111">
    <property type="entry name" value="Fer2"/>
    <property type="match status" value="1"/>
</dbReference>
<evidence type="ECO:0000259" key="7">
    <source>
        <dbReference type="PROSITE" id="PS51085"/>
    </source>
</evidence>
<dbReference type="InterPro" id="IPR036010">
    <property type="entry name" value="2Fe-2S_ferredoxin-like_sf"/>
</dbReference>
<reference evidence="9" key="1">
    <citation type="submission" date="2022-11" db="UniProtKB">
        <authorList>
            <consortium name="WormBaseParasite"/>
        </authorList>
    </citation>
    <scope>IDENTIFICATION</scope>
</reference>
<dbReference type="GO" id="GO:0046872">
    <property type="term" value="F:metal ion binding"/>
    <property type="evidence" value="ECO:0007669"/>
    <property type="project" value="UniProtKB-KW"/>
</dbReference>
<dbReference type="PRINTS" id="PR00355">
    <property type="entry name" value="ADRENODOXIN"/>
</dbReference>
<organism evidence="8 9">
    <name type="scientific">Globodera rostochiensis</name>
    <name type="common">Golden nematode worm</name>
    <name type="synonym">Heterodera rostochiensis</name>
    <dbReference type="NCBI Taxonomy" id="31243"/>
    <lineage>
        <taxon>Eukaryota</taxon>
        <taxon>Metazoa</taxon>
        <taxon>Ecdysozoa</taxon>
        <taxon>Nematoda</taxon>
        <taxon>Chromadorea</taxon>
        <taxon>Rhabditida</taxon>
        <taxon>Tylenchina</taxon>
        <taxon>Tylenchomorpha</taxon>
        <taxon>Tylenchoidea</taxon>
        <taxon>Heteroderidae</taxon>
        <taxon>Heteroderinae</taxon>
        <taxon>Globodera</taxon>
    </lineage>
</organism>
<evidence type="ECO:0000256" key="5">
    <source>
        <dbReference type="ARBA" id="ARBA00023014"/>
    </source>
</evidence>
<keyword evidence="2" id="KW-0001">2Fe-2S</keyword>
<accession>A0A914HGG3</accession>
<evidence type="ECO:0000256" key="6">
    <source>
        <dbReference type="ARBA" id="ARBA00034078"/>
    </source>
</evidence>
<evidence type="ECO:0000256" key="1">
    <source>
        <dbReference type="ARBA" id="ARBA00010914"/>
    </source>
</evidence>
<sequence>MQRRSISLLARGGVSRVAAFSPSWQVEGRGPNFVAKKSVSTSRPAYVAAEAATSQPSTPKAAVTDEVVNITYVTRDGTEKRIQGKIGDNVMYLAHNHNIEIEGACEASLACCTCHVYVDENFYNKLPAPVEDEEDMLDMAPLLKPNSRLSCQIILNKELDGIKSLDFSEQISPNTPTGVLARSVGRYKNTCNDLLCFNKK</sequence>
<feature type="domain" description="2Fe-2S ferredoxin-type" evidence="7">
    <location>
        <begin position="68"/>
        <end position="170"/>
    </location>
</feature>
<dbReference type="WBParaSite" id="Gr19_v10_g16949.t1">
    <property type="protein sequence ID" value="Gr19_v10_g16949.t1"/>
    <property type="gene ID" value="Gr19_v10_g16949"/>
</dbReference>
<dbReference type="InterPro" id="IPR001055">
    <property type="entry name" value="Adrenodoxin-like"/>
</dbReference>
<comment type="similarity">
    <text evidence="1">Belongs to the adrenodoxin/putidaredoxin family.</text>
</comment>
<keyword evidence="5" id="KW-0411">Iron-sulfur</keyword>
<dbReference type="PANTHER" id="PTHR23426:SF65">
    <property type="entry name" value="FERREDOXIN-2, MITOCHONDRIAL"/>
    <property type="match status" value="1"/>
</dbReference>
<name>A0A914HGG3_GLORO</name>
<dbReference type="GO" id="GO:0051537">
    <property type="term" value="F:2 iron, 2 sulfur cluster binding"/>
    <property type="evidence" value="ECO:0007669"/>
    <property type="project" value="UniProtKB-KW"/>
</dbReference>
<dbReference type="PANTHER" id="PTHR23426">
    <property type="entry name" value="FERREDOXIN/ADRENODOXIN"/>
    <property type="match status" value="1"/>
</dbReference>
<dbReference type="GO" id="GO:0009055">
    <property type="term" value="F:electron transfer activity"/>
    <property type="evidence" value="ECO:0007669"/>
    <property type="project" value="TreeGrafter"/>
</dbReference>
<keyword evidence="3" id="KW-0479">Metal-binding</keyword>
<evidence type="ECO:0000313" key="8">
    <source>
        <dbReference type="Proteomes" id="UP000887572"/>
    </source>
</evidence>
<protein>
    <submittedName>
        <fullName evidence="9">2Fe-2S ferredoxin-type domain-containing protein</fullName>
    </submittedName>
</protein>
<keyword evidence="8" id="KW-1185">Reference proteome</keyword>
<evidence type="ECO:0000256" key="3">
    <source>
        <dbReference type="ARBA" id="ARBA00022723"/>
    </source>
</evidence>
<dbReference type="PROSITE" id="PS51085">
    <property type="entry name" value="2FE2S_FER_2"/>
    <property type="match status" value="1"/>
</dbReference>
<comment type="cofactor">
    <cofactor evidence="6">
        <name>[2Fe-2S] cluster</name>
        <dbReference type="ChEBI" id="CHEBI:190135"/>
    </cofactor>
</comment>
<evidence type="ECO:0000313" key="9">
    <source>
        <dbReference type="WBParaSite" id="Gr19_v10_g16949.t1"/>
    </source>
</evidence>
<proteinExistence type="inferred from homology"/>
<dbReference type="Gene3D" id="3.10.20.30">
    <property type="match status" value="1"/>
</dbReference>